<dbReference type="GO" id="GO:0004674">
    <property type="term" value="F:protein serine/threonine kinase activity"/>
    <property type="evidence" value="ECO:0007669"/>
    <property type="project" value="UniProtKB-KW"/>
</dbReference>
<dbReference type="Gene3D" id="3.30.200.20">
    <property type="entry name" value="Phosphorylase Kinase, domain 1"/>
    <property type="match status" value="1"/>
</dbReference>
<dbReference type="OrthoDB" id="192887at2759"/>
<evidence type="ECO:0000313" key="7">
    <source>
        <dbReference type="EMBL" id="ROT82214.1"/>
    </source>
</evidence>
<keyword evidence="1" id="KW-0723">Serine/threonine-protein kinase</keyword>
<keyword evidence="8" id="KW-1185">Reference proteome</keyword>
<dbReference type="PANTHER" id="PTHR24055">
    <property type="entry name" value="MITOGEN-ACTIVATED PROTEIN KINASE"/>
    <property type="match status" value="1"/>
</dbReference>
<name>A0A3R7PCV3_PENVA</name>
<reference evidence="7 8" key="2">
    <citation type="submission" date="2019-01" db="EMBL/GenBank/DDBJ databases">
        <title>The decoding of complex shrimp genome reveals the adaptation for benthos swimmer, frequently molting mechanism and breeding impact on genome.</title>
        <authorList>
            <person name="Sun Y."/>
            <person name="Gao Y."/>
            <person name="Yu Y."/>
        </authorList>
    </citation>
    <scope>NUCLEOTIDE SEQUENCE [LARGE SCALE GENOMIC DNA]</scope>
    <source>
        <tissue evidence="7">Muscle</tissue>
    </source>
</reference>
<reference evidence="7 8" key="1">
    <citation type="submission" date="2018-04" db="EMBL/GenBank/DDBJ databases">
        <authorList>
            <person name="Zhang X."/>
            <person name="Yuan J."/>
            <person name="Li F."/>
            <person name="Xiang J."/>
        </authorList>
    </citation>
    <scope>NUCLEOTIDE SEQUENCE [LARGE SCALE GENOMIC DNA]</scope>
    <source>
        <tissue evidence="7">Muscle</tissue>
    </source>
</reference>
<dbReference type="SUPFAM" id="SSF56112">
    <property type="entry name" value="Protein kinase-like (PK-like)"/>
    <property type="match status" value="1"/>
</dbReference>
<dbReference type="Gene3D" id="1.10.510.10">
    <property type="entry name" value="Transferase(Phosphotransferase) domain 1"/>
    <property type="match status" value="1"/>
</dbReference>
<comment type="caution">
    <text evidence="7">The sequence shown here is derived from an EMBL/GenBank/DDBJ whole genome shotgun (WGS) entry which is preliminary data.</text>
</comment>
<protein>
    <submittedName>
        <fullName evidence="7">Extracellular signal-regulated kinase 1/2</fullName>
    </submittedName>
</protein>
<evidence type="ECO:0000256" key="2">
    <source>
        <dbReference type="ARBA" id="ARBA00022679"/>
    </source>
</evidence>
<dbReference type="InterPro" id="IPR050117">
    <property type="entry name" value="MAPK"/>
</dbReference>
<evidence type="ECO:0000256" key="3">
    <source>
        <dbReference type="ARBA" id="ARBA00022741"/>
    </source>
</evidence>
<organism evidence="7 8">
    <name type="scientific">Penaeus vannamei</name>
    <name type="common">Whiteleg shrimp</name>
    <name type="synonym">Litopenaeus vannamei</name>
    <dbReference type="NCBI Taxonomy" id="6689"/>
    <lineage>
        <taxon>Eukaryota</taxon>
        <taxon>Metazoa</taxon>
        <taxon>Ecdysozoa</taxon>
        <taxon>Arthropoda</taxon>
        <taxon>Crustacea</taxon>
        <taxon>Multicrustacea</taxon>
        <taxon>Malacostraca</taxon>
        <taxon>Eumalacostraca</taxon>
        <taxon>Eucarida</taxon>
        <taxon>Decapoda</taxon>
        <taxon>Dendrobranchiata</taxon>
        <taxon>Penaeoidea</taxon>
        <taxon>Penaeidae</taxon>
        <taxon>Penaeus</taxon>
    </lineage>
</organism>
<keyword evidence="2" id="KW-0808">Transferase</keyword>
<dbReference type="STRING" id="6689.A0A3R7PCV3"/>
<gene>
    <name evidence="7" type="ORF">C7M84_024619</name>
</gene>
<keyword evidence="4 7" id="KW-0418">Kinase</keyword>
<keyword evidence="5" id="KW-0067">ATP-binding</keyword>
<evidence type="ECO:0000256" key="6">
    <source>
        <dbReference type="SAM" id="MobiDB-lite"/>
    </source>
</evidence>
<dbReference type="GO" id="GO:0005524">
    <property type="term" value="F:ATP binding"/>
    <property type="evidence" value="ECO:0007669"/>
    <property type="project" value="UniProtKB-KW"/>
</dbReference>
<dbReference type="InterPro" id="IPR011009">
    <property type="entry name" value="Kinase-like_dom_sf"/>
</dbReference>
<feature type="region of interest" description="Disordered" evidence="6">
    <location>
        <begin position="67"/>
        <end position="87"/>
    </location>
</feature>
<dbReference type="EMBL" id="QCYY01000859">
    <property type="protein sequence ID" value="ROT82214.1"/>
    <property type="molecule type" value="Genomic_DNA"/>
</dbReference>
<evidence type="ECO:0000256" key="1">
    <source>
        <dbReference type="ARBA" id="ARBA00022527"/>
    </source>
</evidence>
<proteinExistence type="predicted"/>
<evidence type="ECO:0000256" key="4">
    <source>
        <dbReference type="ARBA" id="ARBA00022777"/>
    </source>
</evidence>
<sequence length="210" mass="23660">MKSVPSVPATMGPSRDAILARPLALFQPREVPPGTSQGTGGGRRVWPCPACFLGQVTHQPHCHLAAEAPTRSRQRGPENGLMPRCRPGETPPFRDALLCPVQARSYLQSLPNKPKVPWTKLYPNADPKALDLLDKMLTFNPHKRITVEEALAHPYLEQYYDPADEPVAEEPFKFEMELDDLPKEKLKELIFEETVLFKQRLATEQAMQQN</sequence>
<dbReference type="FunFam" id="1.10.510.10:FF:000624">
    <property type="entry name" value="Mitogen-activated protein kinase"/>
    <property type="match status" value="1"/>
</dbReference>
<evidence type="ECO:0000313" key="8">
    <source>
        <dbReference type="Proteomes" id="UP000283509"/>
    </source>
</evidence>
<dbReference type="Proteomes" id="UP000283509">
    <property type="component" value="Unassembled WGS sequence"/>
</dbReference>
<dbReference type="AlphaFoldDB" id="A0A3R7PCV3"/>
<evidence type="ECO:0000256" key="5">
    <source>
        <dbReference type="ARBA" id="ARBA00022840"/>
    </source>
</evidence>
<keyword evidence="3" id="KW-0547">Nucleotide-binding</keyword>
<accession>A0A3R7PCV3</accession>